<name>A4C1P4_9FLAO</name>
<reference evidence="1 2" key="1">
    <citation type="submission" date="2006-02" db="EMBL/GenBank/DDBJ databases">
        <authorList>
            <person name="Murray A."/>
            <person name="Staley J."/>
            <person name="Ferriera S."/>
            <person name="Johnson J."/>
            <person name="Kravitz S."/>
            <person name="Halpern A."/>
            <person name="Remington K."/>
            <person name="Beeson K."/>
            <person name="Tran B."/>
            <person name="Rogers Y.-H."/>
            <person name="Friedman R."/>
            <person name="Venter J.C."/>
        </authorList>
    </citation>
    <scope>NUCLEOTIDE SEQUENCE [LARGE SCALE GENOMIC DNA]</scope>
    <source>
        <strain evidence="1 2">23-P</strain>
    </source>
</reference>
<dbReference type="AlphaFoldDB" id="A4C1P4"/>
<dbReference type="Gene3D" id="2.20.110.10">
    <property type="entry name" value="Histone H3 K4-specific methyltransferase SET7/9 N-terminal domain"/>
    <property type="match status" value="3"/>
</dbReference>
<evidence type="ECO:0000313" key="2">
    <source>
        <dbReference type="Proteomes" id="UP000003053"/>
    </source>
</evidence>
<gene>
    <name evidence="1" type="ORF">PI23P_11957</name>
</gene>
<dbReference type="OrthoDB" id="9785122at2"/>
<organism evidence="1 2">
    <name type="scientific">Polaribacter irgensii 23-P</name>
    <dbReference type="NCBI Taxonomy" id="313594"/>
    <lineage>
        <taxon>Bacteria</taxon>
        <taxon>Pseudomonadati</taxon>
        <taxon>Bacteroidota</taxon>
        <taxon>Flavobacteriia</taxon>
        <taxon>Flavobacteriales</taxon>
        <taxon>Flavobacteriaceae</taxon>
    </lineage>
</organism>
<dbReference type="eggNOG" id="COG2849">
    <property type="taxonomic scope" value="Bacteria"/>
</dbReference>
<dbReference type="PANTHER" id="PTHR33706:SF1">
    <property type="entry name" value="TPR REPEAT PROTEIN"/>
    <property type="match status" value="1"/>
</dbReference>
<evidence type="ECO:0000313" key="1">
    <source>
        <dbReference type="EMBL" id="EAR12047.1"/>
    </source>
</evidence>
<proteinExistence type="predicted"/>
<dbReference type="Proteomes" id="UP000003053">
    <property type="component" value="Unassembled WGS sequence"/>
</dbReference>
<dbReference type="STRING" id="313594.PI23P_11957"/>
<dbReference type="EMBL" id="AAOG01000003">
    <property type="protein sequence ID" value="EAR12047.1"/>
    <property type="molecule type" value="Genomic_DNA"/>
</dbReference>
<dbReference type="HOGENOM" id="CLU_037602_1_0_10"/>
<dbReference type="RefSeq" id="WP_004571007.1">
    <property type="nucleotide sequence ID" value="NZ_CH724148.1"/>
</dbReference>
<accession>A4C1P4</accession>
<keyword evidence="2" id="KW-1185">Reference proteome</keyword>
<dbReference type="Pfam" id="PF07661">
    <property type="entry name" value="MORN_2"/>
    <property type="match status" value="4"/>
</dbReference>
<dbReference type="InterPro" id="IPR011652">
    <property type="entry name" value="MORN_2"/>
</dbReference>
<comment type="caution">
    <text evidence="1">The sequence shown here is derived from an EMBL/GenBank/DDBJ whole genome shotgun (WGS) entry which is preliminary data.</text>
</comment>
<protein>
    <submittedName>
        <fullName evidence="1">Hypothetical exported 24-amino acid repeat protein</fullName>
    </submittedName>
</protein>
<dbReference type="SUPFAM" id="SSF82185">
    <property type="entry name" value="Histone H3 K4-specific methyltransferase SET7/9 N-terminal domain"/>
    <property type="match status" value="2"/>
</dbReference>
<dbReference type="PANTHER" id="PTHR33706">
    <property type="entry name" value="MORN VARIANT REPEAT PROTEIN"/>
    <property type="match status" value="1"/>
</dbReference>
<sequence length="236" mass="27450">MIKFKKAFFVIIFLFCVCRTQTVVGQKINRFNKNHERTGIWKKYYPNKRIRYLGQFKKGKEIGVFKFYDASSSEVPVIIKTYYNNSDAVFAQFFTVEGTIKTEGFLEDKNRVGVWKYFNRNGKIMSTENYENGVLHGDQFVYYPNGQTTAVSKYKNGRLEGVSSKYSSKGILIEEITYAHDIPNGEAKYYELNGNLKETGSYKDGKRIGTWYFYLDGKLAPEQNKNKRTNQGFKNN</sequence>